<feature type="transmembrane region" description="Helical" evidence="7">
    <location>
        <begin position="60"/>
        <end position="81"/>
    </location>
</feature>
<feature type="region of interest" description="Disordered" evidence="6">
    <location>
        <begin position="1"/>
        <end position="54"/>
    </location>
</feature>
<name>A0A917ZFW9_9ACTN</name>
<organism evidence="9 10">
    <name type="scientific">Wenjunlia tyrosinilytica</name>
    <dbReference type="NCBI Taxonomy" id="1544741"/>
    <lineage>
        <taxon>Bacteria</taxon>
        <taxon>Bacillati</taxon>
        <taxon>Actinomycetota</taxon>
        <taxon>Actinomycetes</taxon>
        <taxon>Kitasatosporales</taxon>
        <taxon>Streptomycetaceae</taxon>
        <taxon>Wenjunlia</taxon>
    </lineage>
</organism>
<dbReference type="Gene3D" id="3.40.30.10">
    <property type="entry name" value="Glutaredoxin"/>
    <property type="match status" value="1"/>
</dbReference>
<dbReference type="GO" id="GO:0016491">
    <property type="term" value="F:oxidoreductase activity"/>
    <property type="evidence" value="ECO:0007669"/>
    <property type="project" value="UniProtKB-KW"/>
</dbReference>
<evidence type="ECO:0000313" key="9">
    <source>
        <dbReference type="EMBL" id="GGO81727.1"/>
    </source>
</evidence>
<keyword evidence="4" id="KW-1015">Disulfide bond</keyword>
<comment type="similarity">
    <text evidence="1">Belongs to the thioredoxin family. DsbA subfamily.</text>
</comment>
<comment type="caution">
    <text evidence="9">The sequence shown here is derived from an EMBL/GenBank/DDBJ whole genome shotgun (WGS) entry which is preliminary data.</text>
</comment>
<keyword evidence="7" id="KW-0472">Membrane</keyword>
<evidence type="ECO:0000313" key="10">
    <source>
        <dbReference type="Proteomes" id="UP000641932"/>
    </source>
</evidence>
<keyword evidence="5" id="KW-0676">Redox-active center</keyword>
<dbReference type="Pfam" id="PF13462">
    <property type="entry name" value="Thioredoxin_4"/>
    <property type="match status" value="1"/>
</dbReference>
<proteinExistence type="inferred from homology"/>
<keyword evidence="7" id="KW-1133">Transmembrane helix</keyword>
<dbReference type="InterPro" id="IPR036249">
    <property type="entry name" value="Thioredoxin-like_sf"/>
</dbReference>
<evidence type="ECO:0000256" key="1">
    <source>
        <dbReference type="ARBA" id="ARBA00005791"/>
    </source>
</evidence>
<feature type="domain" description="Thioredoxin-like fold" evidence="8">
    <location>
        <begin position="112"/>
        <end position="293"/>
    </location>
</feature>
<feature type="compositionally biased region" description="Basic and acidic residues" evidence="6">
    <location>
        <begin position="39"/>
        <end position="53"/>
    </location>
</feature>
<protein>
    <submittedName>
        <fullName evidence="9">Membrane protein</fullName>
    </submittedName>
</protein>
<evidence type="ECO:0000256" key="7">
    <source>
        <dbReference type="SAM" id="Phobius"/>
    </source>
</evidence>
<reference evidence="9" key="1">
    <citation type="journal article" date="2014" name="Int. J. Syst. Evol. Microbiol.">
        <title>Complete genome sequence of Corynebacterium casei LMG S-19264T (=DSM 44701T), isolated from a smear-ripened cheese.</title>
        <authorList>
            <consortium name="US DOE Joint Genome Institute (JGI-PGF)"/>
            <person name="Walter F."/>
            <person name="Albersmeier A."/>
            <person name="Kalinowski J."/>
            <person name="Ruckert C."/>
        </authorList>
    </citation>
    <scope>NUCLEOTIDE SEQUENCE</scope>
    <source>
        <strain evidence="9">CGMCC 4.7201</strain>
    </source>
</reference>
<evidence type="ECO:0000256" key="6">
    <source>
        <dbReference type="SAM" id="MobiDB-lite"/>
    </source>
</evidence>
<dbReference type="Proteomes" id="UP000641932">
    <property type="component" value="Unassembled WGS sequence"/>
</dbReference>
<keyword evidence="3" id="KW-0560">Oxidoreductase</keyword>
<evidence type="ECO:0000259" key="8">
    <source>
        <dbReference type="Pfam" id="PF13462"/>
    </source>
</evidence>
<keyword evidence="10" id="KW-1185">Reference proteome</keyword>
<feature type="compositionally biased region" description="Low complexity" evidence="6">
    <location>
        <begin position="1"/>
        <end position="24"/>
    </location>
</feature>
<accession>A0A917ZFW9</accession>
<keyword evidence="7" id="KW-0812">Transmembrane</keyword>
<evidence type="ECO:0000256" key="5">
    <source>
        <dbReference type="ARBA" id="ARBA00023284"/>
    </source>
</evidence>
<dbReference type="SUPFAM" id="SSF52833">
    <property type="entry name" value="Thioredoxin-like"/>
    <property type="match status" value="1"/>
</dbReference>
<gene>
    <name evidence="9" type="ORF">GCM10012280_06680</name>
</gene>
<evidence type="ECO:0000256" key="2">
    <source>
        <dbReference type="ARBA" id="ARBA00022729"/>
    </source>
</evidence>
<sequence>MGTKATGKNTAKNTAENTGENTAENTRRNEKGSTTGQSARDRLRAEREREAKRGRVRRQFTVAGAVVAVLALATGIGVALADSGGGSGAKDSAAAKLPLTVPAAAAASAEDGTVITYGDKKAKNTLTIYEDPRCPYCALFEQANGDTVKKLADQGRFKVEYRFATFLDDALGGQGSKRALNALGAAADQGSGPFLALHKVLYANHPDEHDDAYASTGHLLDLAGKVDGLRNPAFDKAVKDLTYMPWVNKVGRAFDAGGVKGTPTVLLNGRKLPVLNERAQSVTPQQFTALVDKELGGK</sequence>
<keyword evidence="2" id="KW-0732">Signal</keyword>
<reference evidence="9" key="2">
    <citation type="submission" date="2020-09" db="EMBL/GenBank/DDBJ databases">
        <authorList>
            <person name="Sun Q."/>
            <person name="Zhou Y."/>
        </authorList>
    </citation>
    <scope>NUCLEOTIDE SEQUENCE</scope>
    <source>
        <strain evidence="9">CGMCC 4.7201</strain>
    </source>
</reference>
<dbReference type="InterPro" id="IPR012336">
    <property type="entry name" value="Thioredoxin-like_fold"/>
</dbReference>
<evidence type="ECO:0000256" key="4">
    <source>
        <dbReference type="ARBA" id="ARBA00023157"/>
    </source>
</evidence>
<dbReference type="RefSeq" id="WP_189129946.1">
    <property type="nucleotide sequence ID" value="NZ_BMMS01000002.1"/>
</dbReference>
<evidence type="ECO:0000256" key="3">
    <source>
        <dbReference type="ARBA" id="ARBA00023002"/>
    </source>
</evidence>
<dbReference type="AlphaFoldDB" id="A0A917ZFW9"/>
<dbReference type="PANTHER" id="PTHR13887:SF14">
    <property type="entry name" value="DISULFIDE BOND FORMATION PROTEIN D"/>
    <property type="match status" value="1"/>
</dbReference>
<dbReference type="EMBL" id="BMMS01000002">
    <property type="protein sequence ID" value="GGO81727.1"/>
    <property type="molecule type" value="Genomic_DNA"/>
</dbReference>
<dbReference type="PANTHER" id="PTHR13887">
    <property type="entry name" value="GLUTATHIONE S-TRANSFERASE KAPPA"/>
    <property type="match status" value="1"/>
</dbReference>